<sequence length="445" mass="49605">MVAETFKDIVCPVCGGTCDDIEVEYDKEKRDIVVRNACKMGAAKFREIVSNHRITSPKIRINGKLEDSKWEDAIEKAAEILVNAKRPLFFMGSETSCEAMTVGLHMGEYLGGIVDSNSTICHGPSLMGVQEAGKADATAGETKNRADVVIYWGVNPMCSMPRHMSRYAVFPRGYFVQKGRKERKVITVDPRVSETAKGSDIHLQLKPSTDYELFSALMLAVKGKPIHPSIEQVTGISVEKILEVAQIMKNAKFGSIYGGLGLASSFGKHRNLECVLTLNKELQKYTKFQIGLIRGHCNVAGFNVLASYLYGFPFGVDFSRGYPRYNPGEHTTTDVLREKEVDAVFVMCADLGAHLAQDSVRYMHDIPVICLDIAPCPSTSVSNVVLPGVIDALECDGTFYRFDEIPIYYKPFTQSPFDFTKSNEDTMKQLFEKVKELKELKKNRK</sequence>
<keyword evidence="1 3" id="KW-0560">Oxidoreductase</keyword>
<gene>
    <name evidence="3" type="primary">fmdB</name>
    <name evidence="3" type="ORF">MMOS7_05520</name>
</gene>
<dbReference type="Gene3D" id="3.40.228.10">
    <property type="entry name" value="Dimethylsulfoxide Reductase, domain 2"/>
    <property type="match status" value="2"/>
</dbReference>
<dbReference type="RefSeq" id="WP_119720734.1">
    <property type="nucleotide sequence ID" value="NZ_AP011528.1"/>
</dbReference>
<dbReference type="PIRSF" id="PIRSF005646">
    <property type="entry name" value="FwdB"/>
    <property type="match status" value="1"/>
</dbReference>
<dbReference type="GO" id="GO:0018493">
    <property type="term" value="F:formylmethanofuran dehydrogenase activity"/>
    <property type="evidence" value="ECO:0007669"/>
    <property type="project" value="UniProtKB-EC"/>
</dbReference>
<dbReference type="EC" id="1.2.7.12" evidence="3"/>
<feature type="domain" description="Molybdopterin oxidoreductase" evidence="2">
    <location>
        <begin position="53"/>
        <end position="418"/>
    </location>
</feature>
<evidence type="ECO:0000313" key="4">
    <source>
        <dbReference type="Proteomes" id="UP000263689"/>
    </source>
</evidence>
<organism evidence="3 4">
    <name type="scientific">Methanococcus maripaludis OS7</name>
    <dbReference type="NCBI Taxonomy" id="637915"/>
    <lineage>
        <taxon>Archaea</taxon>
        <taxon>Methanobacteriati</taxon>
        <taxon>Methanobacteriota</taxon>
        <taxon>Methanomada group</taxon>
        <taxon>Methanococci</taxon>
        <taxon>Methanococcales</taxon>
        <taxon>Methanococcaceae</taxon>
        <taxon>Methanococcus</taxon>
    </lineage>
</organism>
<dbReference type="AlphaFoldDB" id="A0A2Z5PJJ0"/>
<name>A0A2Z5PJJ0_METMI</name>
<dbReference type="GO" id="GO:0015948">
    <property type="term" value="P:methanogenesis"/>
    <property type="evidence" value="ECO:0007669"/>
    <property type="project" value="InterPro"/>
</dbReference>
<dbReference type="Proteomes" id="UP000263689">
    <property type="component" value="Chromosome"/>
</dbReference>
<dbReference type="Pfam" id="PF00384">
    <property type="entry name" value="Molybdopterin"/>
    <property type="match status" value="1"/>
</dbReference>
<dbReference type="InterPro" id="IPR016457">
    <property type="entry name" value="Formylmethanofuran_DH_bsu"/>
</dbReference>
<dbReference type="CDD" id="cd02761">
    <property type="entry name" value="MopB_FmdB-FwdB"/>
    <property type="match status" value="1"/>
</dbReference>
<dbReference type="GO" id="GO:0003954">
    <property type="term" value="F:NADH dehydrogenase activity"/>
    <property type="evidence" value="ECO:0007669"/>
    <property type="project" value="TreeGrafter"/>
</dbReference>
<evidence type="ECO:0000313" key="3">
    <source>
        <dbReference type="EMBL" id="BAP62638.1"/>
    </source>
</evidence>
<proteinExistence type="predicted"/>
<evidence type="ECO:0000256" key="1">
    <source>
        <dbReference type="ARBA" id="ARBA00023002"/>
    </source>
</evidence>
<dbReference type="PANTHER" id="PTHR43105">
    <property type="entry name" value="RESPIRATORY NITRATE REDUCTASE"/>
    <property type="match status" value="1"/>
</dbReference>
<dbReference type="PANTHER" id="PTHR43105:SF14">
    <property type="entry name" value="FORMATE DEHYDROGENASE H"/>
    <property type="match status" value="1"/>
</dbReference>
<dbReference type="InterPro" id="IPR006656">
    <property type="entry name" value="Mopterin_OxRdtase"/>
</dbReference>
<dbReference type="GO" id="GO:0016020">
    <property type="term" value="C:membrane"/>
    <property type="evidence" value="ECO:0007669"/>
    <property type="project" value="TreeGrafter"/>
</dbReference>
<dbReference type="KEGG" id="mmao:MMOS7_05520"/>
<dbReference type="GeneID" id="37875038"/>
<protein>
    <submittedName>
        <fullName evidence="3">Molybdenum containing formylmethanofuran dehydrogenase subunit B</fullName>
        <ecNumber evidence="3">1.2.7.12</ecNumber>
    </submittedName>
</protein>
<dbReference type="GO" id="GO:0022904">
    <property type="term" value="P:respiratory electron transport chain"/>
    <property type="evidence" value="ECO:0007669"/>
    <property type="project" value="TreeGrafter"/>
</dbReference>
<evidence type="ECO:0000259" key="2">
    <source>
        <dbReference type="Pfam" id="PF00384"/>
    </source>
</evidence>
<dbReference type="EMBL" id="AP011528">
    <property type="protein sequence ID" value="BAP62638.1"/>
    <property type="molecule type" value="Genomic_DNA"/>
</dbReference>
<dbReference type="NCBIfam" id="TIGR03129">
    <property type="entry name" value="one_C_dehyd_B"/>
    <property type="match status" value="1"/>
</dbReference>
<dbReference type="SUPFAM" id="SSF53706">
    <property type="entry name" value="Formate dehydrogenase/DMSO reductase, domains 1-3"/>
    <property type="match status" value="1"/>
</dbReference>
<accession>A0A2Z5PJJ0</accession>
<dbReference type="Gene3D" id="3.40.50.740">
    <property type="match status" value="2"/>
</dbReference>
<reference evidence="3 4" key="1">
    <citation type="submission" date="2009-06" db="EMBL/GenBank/DDBJ databases">
        <title>Molecular Evidence for Microbiologically Influenced Corrosion from genome of Methanogen.</title>
        <authorList>
            <person name="Ito N."/>
            <person name="Tsurumaru H."/>
            <person name="Shimizu A."/>
            <person name="Harada T."/>
            <person name="Hosoyama A."/>
            <person name="Horikawa H."/>
            <person name="Wakai S."/>
            <person name="Sasaki K."/>
            <person name="Nishijima K."/>
            <person name="Ataku H."/>
            <person name="Yamazaki J."/>
            <person name="Mise M."/>
            <person name="Yamazaki S."/>
            <person name="Tanikawa S."/>
            <person name="Harayama S."/>
            <person name="Fujita N."/>
        </authorList>
    </citation>
    <scope>NUCLEOTIDE SEQUENCE [LARGE SCALE GENOMIC DNA]</scope>
    <source>
        <strain evidence="4">OS7 ( NBRC 103642)</strain>
    </source>
</reference>
<dbReference type="InterPro" id="IPR050123">
    <property type="entry name" value="Prok_molybdopt-oxidoreductase"/>
</dbReference>